<organism evidence="2 3">
    <name type="scientific">candidate division WWE3 bacterium CG10_big_fil_rev_8_21_14_0_10_32_10</name>
    <dbReference type="NCBI Taxonomy" id="1975090"/>
    <lineage>
        <taxon>Bacteria</taxon>
        <taxon>Katanobacteria</taxon>
    </lineage>
</organism>
<reference evidence="2 3" key="1">
    <citation type="submission" date="2017-09" db="EMBL/GenBank/DDBJ databases">
        <title>Depth-based differentiation of microbial function through sediment-hosted aquifers and enrichment of novel symbionts in the deep terrestrial subsurface.</title>
        <authorList>
            <person name="Probst A.J."/>
            <person name="Ladd B."/>
            <person name="Jarett J.K."/>
            <person name="Geller-Mcgrath D.E."/>
            <person name="Sieber C.M."/>
            <person name="Emerson J.B."/>
            <person name="Anantharaman K."/>
            <person name="Thomas B.C."/>
            <person name="Malmstrom R."/>
            <person name="Stieglmeier M."/>
            <person name="Klingl A."/>
            <person name="Woyke T."/>
            <person name="Ryan C.M."/>
            <person name="Banfield J.F."/>
        </authorList>
    </citation>
    <scope>NUCLEOTIDE SEQUENCE [LARGE SCALE GENOMIC DNA]</scope>
    <source>
        <strain evidence="2">CG10_big_fil_rev_8_21_14_0_10_32_10</strain>
    </source>
</reference>
<dbReference type="GO" id="GO:0003676">
    <property type="term" value="F:nucleic acid binding"/>
    <property type="evidence" value="ECO:0007669"/>
    <property type="project" value="InterPro"/>
</dbReference>
<accession>A0A2H0RA50</accession>
<sequence>MSGSSKKEYINHLRRRYRLCKRRIERSKIVEELVKNLRIHRKSAIRTLNFKPKKYRGRKERKITYGFDLITPLKQIWLVAGRPCSKRLKPQIPEILRKMKQFNEINLYEGQEKLLCKMSTFTIDNLLIEERISKVDKGLSGTKSSPLLKQLIPVRTTFDEINEPGHIEMDCVLHCGESISGSYAETLNLLDIETHWNEKDIFLNKTNVKVIGSLHKLRKQFPFKVKSLDFDNGYEFVNWAMYKYCDREKLSYTRSRSYRKNDQAHIEGKNNQSVRKVVGYDRITDSEIVNLIQNIYQEEHRQLTNFFYTTLKLKEKTRIRGKVTKKYGIAKTPYQRVLESSKVSAEVKETLTREYER</sequence>
<dbReference type="InterPro" id="IPR001584">
    <property type="entry name" value="Integrase_cat-core"/>
</dbReference>
<dbReference type="GO" id="GO:0015074">
    <property type="term" value="P:DNA integration"/>
    <property type="evidence" value="ECO:0007669"/>
    <property type="project" value="InterPro"/>
</dbReference>
<dbReference type="Gene3D" id="3.30.420.10">
    <property type="entry name" value="Ribonuclease H-like superfamily/Ribonuclease H"/>
    <property type="match status" value="1"/>
</dbReference>
<dbReference type="EMBL" id="PCXU01000024">
    <property type="protein sequence ID" value="PIR43411.1"/>
    <property type="molecule type" value="Genomic_DNA"/>
</dbReference>
<dbReference type="SUPFAM" id="SSF53098">
    <property type="entry name" value="Ribonuclease H-like"/>
    <property type="match status" value="1"/>
</dbReference>
<evidence type="ECO:0000313" key="3">
    <source>
        <dbReference type="Proteomes" id="UP000230214"/>
    </source>
</evidence>
<dbReference type="Proteomes" id="UP000230214">
    <property type="component" value="Unassembled WGS sequence"/>
</dbReference>
<protein>
    <recommendedName>
        <fullName evidence="1">Integrase catalytic domain-containing protein</fullName>
    </recommendedName>
</protein>
<proteinExistence type="predicted"/>
<dbReference type="PROSITE" id="PS50994">
    <property type="entry name" value="INTEGRASE"/>
    <property type="match status" value="1"/>
</dbReference>
<evidence type="ECO:0000313" key="2">
    <source>
        <dbReference type="EMBL" id="PIR43411.1"/>
    </source>
</evidence>
<feature type="domain" description="Integrase catalytic" evidence="1">
    <location>
        <begin position="160"/>
        <end position="341"/>
    </location>
</feature>
<name>A0A2H0RA50_UNCKA</name>
<dbReference type="InterPro" id="IPR036397">
    <property type="entry name" value="RNaseH_sf"/>
</dbReference>
<comment type="caution">
    <text evidence="2">The sequence shown here is derived from an EMBL/GenBank/DDBJ whole genome shotgun (WGS) entry which is preliminary data.</text>
</comment>
<dbReference type="InterPro" id="IPR012337">
    <property type="entry name" value="RNaseH-like_sf"/>
</dbReference>
<feature type="non-terminal residue" evidence="2">
    <location>
        <position position="357"/>
    </location>
</feature>
<evidence type="ECO:0000259" key="1">
    <source>
        <dbReference type="PROSITE" id="PS50994"/>
    </source>
</evidence>
<dbReference type="AlphaFoldDB" id="A0A2H0RA50"/>
<gene>
    <name evidence="2" type="ORF">COV24_02625</name>
</gene>